<keyword evidence="4 6" id="KW-0808">Transferase</keyword>
<protein>
    <submittedName>
        <fullName evidence="6">GT2 family glycosyltransferase</fullName>
    </submittedName>
</protein>
<dbReference type="GO" id="GO:0016757">
    <property type="term" value="F:glycosyltransferase activity"/>
    <property type="evidence" value="ECO:0007669"/>
    <property type="project" value="UniProtKB-KW"/>
</dbReference>
<evidence type="ECO:0000313" key="6">
    <source>
        <dbReference type="EMBL" id="TQL59400.1"/>
    </source>
</evidence>
<dbReference type="SUPFAM" id="SSF53448">
    <property type="entry name" value="Nucleotide-diphospho-sugar transferases"/>
    <property type="match status" value="1"/>
</dbReference>
<dbReference type="EMBL" id="VFOQ01000001">
    <property type="protein sequence ID" value="TQL59400.1"/>
    <property type="molecule type" value="Genomic_DNA"/>
</dbReference>
<dbReference type="AlphaFoldDB" id="A0A542ZGS4"/>
<evidence type="ECO:0000313" key="7">
    <source>
        <dbReference type="Proteomes" id="UP000319514"/>
    </source>
</evidence>
<name>A0A542ZGS4_9MICO</name>
<sequence length="308" mass="33689">MRSVTAVVCVYTERRWDRILMALQSLREQTLAPQEVLVVVDHNPALGARLAAALPEVRVVENRHRQGLSGGRNTALELATGELVAFLDDDAQAAHDWLETLVGAMSTDDVLGAGSRVEPEWQTRRPRWWPAEFDWVVGCTYRGMPGTSCVVRNPSGGAMVLRRDLRERAGLFREDLGRVGDRPVGCEETEYCLRATRLTGGVFRYEPASTIWHLVPPARCTWSYFLNRCYSEGLSKAIVARSVRGAAPLATERHYVTRVLPAGVLAGLNDAVGLDLPGLLRASNIVLGVAAASAGFLTGRARRATLDA</sequence>
<dbReference type="PANTHER" id="PTHR43179:SF12">
    <property type="entry name" value="GALACTOFURANOSYLTRANSFERASE GLFT2"/>
    <property type="match status" value="1"/>
</dbReference>
<dbReference type="InterPro" id="IPR001173">
    <property type="entry name" value="Glyco_trans_2-like"/>
</dbReference>
<dbReference type="RefSeq" id="WP_141787424.1">
    <property type="nucleotide sequence ID" value="NZ_BAAAKX010000013.1"/>
</dbReference>
<dbReference type="Pfam" id="PF00535">
    <property type="entry name" value="Glycos_transf_2"/>
    <property type="match status" value="1"/>
</dbReference>
<evidence type="ECO:0000256" key="4">
    <source>
        <dbReference type="ARBA" id="ARBA00022679"/>
    </source>
</evidence>
<dbReference type="InterPro" id="IPR029044">
    <property type="entry name" value="Nucleotide-diphossugar_trans"/>
</dbReference>
<proteinExistence type="inferred from homology"/>
<gene>
    <name evidence="6" type="ORF">FB474_0754</name>
</gene>
<feature type="domain" description="Glycosyltransferase 2-like" evidence="5">
    <location>
        <begin position="6"/>
        <end position="166"/>
    </location>
</feature>
<dbReference type="PANTHER" id="PTHR43179">
    <property type="entry name" value="RHAMNOSYLTRANSFERASE WBBL"/>
    <property type="match status" value="1"/>
</dbReference>
<organism evidence="6 7">
    <name type="scientific">Oryzihumus leptocrescens</name>
    <dbReference type="NCBI Taxonomy" id="297536"/>
    <lineage>
        <taxon>Bacteria</taxon>
        <taxon>Bacillati</taxon>
        <taxon>Actinomycetota</taxon>
        <taxon>Actinomycetes</taxon>
        <taxon>Micrococcales</taxon>
        <taxon>Intrasporangiaceae</taxon>
        <taxon>Oryzihumus</taxon>
    </lineage>
</organism>
<comment type="pathway">
    <text evidence="1">Cell wall biogenesis; cell wall polysaccharide biosynthesis.</text>
</comment>
<evidence type="ECO:0000259" key="5">
    <source>
        <dbReference type="Pfam" id="PF00535"/>
    </source>
</evidence>
<comment type="similarity">
    <text evidence="2">Belongs to the glycosyltransferase 2 family.</text>
</comment>
<dbReference type="OrthoDB" id="153025at2"/>
<dbReference type="Gene3D" id="3.90.550.10">
    <property type="entry name" value="Spore Coat Polysaccharide Biosynthesis Protein SpsA, Chain A"/>
    <property type="match status" value="1"/>
</dbReference>
<keyword evidence="7" id="KW-1185">Reference proteome</keyword>
<dbReference type="Proteomes" id="UP000319514">
    <property type="component" value="Unassembled WGS sequence"/>
</dbReference>
<evidence type="ECO:0000256" key="1">
    <source>
        <dbReference type="ARBA" id="ARBA00004776"/>
    </source>
</evidence>
<reference evidence="6 7" key="1">
    <citation type="submission" date="2019-06" db="EMBL/GenBank/DDBJ databases">
        <title>Sequencing the genomes of 1000 actinobacteria strains.</title>
        <authorList>
            <person name="Klenk H.-P."/>
        </authorList>
    </citation>
    <scope>NUCLEOTIDE SEQUENCE [LARGE SCALE GENOMIC DNA]</scope>
    <source>
        <strain evidence="6 7">DSM 18082</strain>
    </source>
</reference>
<evidence type="ECO:0000256" key="2">
    <source>
        <dbReference type="ARBA" id="ARBA00006739"/>
    </source>
</evidence>
<accession>A0A542ZGS4</accession>
<evidence type="ECO:0000256" key="3">
    <source>
        <dbReference type="ARBA" id="ARBA00022676"/>
    </source>
</evidence>
<comment type="caution">
    <text evidence="6">The sequence shown here is derived from an EMBL/GenBank/DDBJ whole genome shotgun (WGS) entry which is preliminary data.</text>
</comment>
<keyword evidence="3" id="KW-0328">Glycosyltransferase</keyword>